<feature type="chain" id="PRO_5015520976" description="Xylan alpha-1,2-glucuronidase" evidence="10">
    <location>
        <begin position="29"/>
        <end position="719"/>
    </location>
</feature>
<dbReference type="InterPro" id="IPR005154">
    <property type="entry name" value="Glyco_hydro_67_aGlcAse_N"/>
</dbReference>
<dbReference type="InterPro" id="IPR011099">
    <property type="entry name" value="Glyco_hydro_67_C"/>
</dbReference>
<dbReference type="SUPFAM" id="SSF55545">
    <property type="entry name" value="beta-N-acetylhexosaminidase-like domain"/>
    <property type="match status" value="1"/>
</dbReference>
<feature type="signal peptide" evidence="10">
    <location>
        <begin position="1"/>
        <end position="28"/>
    </location>
</feature>
<dbReference type="GO" id="GO:0045493">
    <property type="term" value="P:xylan catabolic process"/>
    <property type="evidence" value="ECO:0007669"/>
    <property type="project" value="UniProtKB-KW"/>
</dbReference>
<evidence type="ECO:0000256" key="4">
    <source>
        <dbReference type="ARBA" id="ARBA00023277"/>
    </source>
</evidence>
<dbReference type="Pfam" id="PF07488">
    <property type="entry name" value="Glyco_hydro_67M"/>
    <property type="match status" value="1"/>
</dbReference>
<sequence length="719" mass="81274">MFRTTFRSTHLRIFSLLILLLLQAKTHAEDGYKLWLRYDRIQNKKTLSLYQDQLKQYTFMGSSATINAAKTELRNGLSSLLGKKIPETDAIKNNSIVVAPLSRLGANADKELRAQLRQLGKEGFIIKNITGGGKNYTLITANSDIGLLYGTFRFLQILASETSIARLSVSDFPRLQNRLLNHWDNPDGSIERGYAGRSIFEWNTLPGKISRRYIDYARANASVGINGTVLNNVNANPNILTPEYLVKVKALADAFRPYGIKVYVSVNFAAPIRIGKLATADPADPAVKQWWKKKADEIYQLIPDFGGFCVKANSEGQPGPQDYGRSHTDGANMLAEALAPHRGIVMWRAFVYKNREQDRIRESYDEFHPTNGKFASNVFLQVKNGPIDFQPREPFHPLFGAMDKTPLMLEVQLTQEYLGFSTHLVYLGPLFEECLQSDTYAKGQGTTVAKVIEGKVSPQKMTGIAGVANIGDARNWTAHPFAQANWYAFGRMSWNPELKASGVIREWNILTFGNNKVLLDGLQQITMQSREAAVNYMGPLGLTMLMDISHYRPAPWRRDKPAPTGTRESFHRADEKGIGFDRTAAGSDAVSQYAGALKERFNDIHTCPEKFLLWFHHADWDYKTSSGKTLWNELCYRYSAGVYTVRAMQNKWETLKTLVDPERFTLVKNLLTEQEKEAVIWRDACLLYFQTFSKRPIPAELEAPAHDLEYYKALKVSMN</sequence>
<dbReference type="PIRSF" id="PIRSF029900">
    <property type="entry name" value="Alpha-glucuronds"/>
    <property type="match status" value="1"/>
</dbReference>
<reference evidence="14 15" key="1">
    <citation type="submission" date="2018-04" db="EMBL/GenBank/DDBJ databases">
        <title>Pedobacter chongqingensis sp. nov., isolated from a rottenly hemp rope.</title>
        <authorList>
            <person name="Cai Y."/>
        </authorList>
    </citation>
    <scope>NUCLEOTIDE SEQUENCE [LARGE SCALE GENOMIC DNA]</scope>
    <source>
        <strain evidence="14 15">FJ4-8</strain>
    </source>
</reference>
<dbReference type="PANTHER" id="PTHR39207">
    <property type="entry name" value="ALPHA-GLUCURONIDASE A"/>
    <property type="match status" value="1"/>
</dbReference>
<dbReference type="OrthoDB" id="339499at2"/>
<feature type="domain" description="Glycosyl hydrolase family 67 C-terminal" evidence="12">
    <location>
        <begin position="477"/>
        <end position="700"/>
    </location>
</feature>
<feature type="active site" description="Proton donor" evidence="8">
    <location>
        <position position="315"/>
    </location>
</feature>
<dbReference type="InterPro" id="IPR017853">
    <property type="entry name" value="GH"/>
</dbReference>
<keyword evidence="15" id="KW-1185">Reference proteome</keyword>
<evidence type="ECO:0000256" key="1">
    <source>
        <dbReference type="ARBA" id="ARBA00008833"/>
    </source>
</evidence>
<dbReference type="InterPro" id="IPR037054">
    <property type="entry name" value="A-glucoronidase_C_sf"/>
</dbReference>
<dbReference type="EMBL" id="QEAS01000015">
    <property type="protein sequence ID" value="PWG79314.1"/>
    <property type="molecule type" value="Genomic_DNA"/>
</dbReference>
<gene>
    <name evidence="14" type="ORF">DDR33_17495</name>
</gene>
<evidence type="ECO:0000256" key="3">
    <source>
        <dbReference type="ARBA" id="ARBA00022801"/>
    </source>
</evidence>
<evidence type="ECO:0000259" key="12">
    <source>
        <dbReference type="Pfam" id="PF07477"/>
    </source>
</evidence>
<evidence type="ECO:0000256" key="7">
    <source>
        <dbReference type="PIRNR" id="PIRNR029900"/>
    </source>
</evidence>
<dbReference type="InterPro" id="IPR011395">
    <property type="entry name" value="Glyco_hydro_67_aGlcAse"/>
</dbReference>
<evidence type="ECO:0000256" key="10">
    <source>
        <dbReference type="SAM" id="SignalP"/>
    </source>
</evidence>
<proteinExistence type="inferred from homology"/>
<comment type="similarity">
    <text evidence="1 7 9">Belongs to the glycosyl hydrolase 67 family.</text>
</comment>
<dbReference type="GO" id="GO:0033939">
    <property type="term" value="F:xylan alpha-1,2-glucuronosidase activity"/>
    <property type="evidence" value="ECO:0007669"/>
    <property type="project" value="UniProtKB-EC"/>
</dbReference>
<dbReference type="Pfam" id="PF07477">
    <property type="entry name" value="Glyco_hydro_67C"/>
    <property type="match status" value="1"/>
</dbReference>
<dbReference type="GO" id="GO:0005576">
    <property type="term" value="C:extracellular region"/>
    <property type="evidence" value="ECO:0007669"/>
    <property type="project" value="InterPro"/>
</dbReference>
<dbReference type="InterPro" id="IPR029018">
    <property type="entry name" value="Hex-like_dom2"/>
</dbReference>
<evidence type="ECO:0000256" key="6">
    <source>
        <dbReference type="ARBA" id="ARBA00023326"/>
    </source>
</evidence>
<feature type="active site" description="Proton acceptor" evidence="8">
    <location>
        <position position="416"/>
    </location>
</feature>
<evidence type="ECO:0000256" key="5">
    <source>
        <dbReference type="ARBA" id="ARBA00023295"/>
    </source>
</evidence>
<feature type="domain" description="Alpha glucuronidase N-terminal" evidence="11">
    <location>
        <begin position="34"/>
        <end position="154"/>
    </location>
</feature>
<organism evidence="14 15">
    <name type="scientific">Pararcticibacter amylolyticus</name>
    <dbReference type="NCBI Taxonomy" id="2173175"/>
    <lineage>
        <taxon>Bacteria</taxon>
        <taxon>Pseudomonadati</taxon>
        <taxon>Bacteroidota</taxon>
        <taxon>Sphingobacteriia</taxon>
        <taxon>Sphingobacteriales</taxon>
        <taxon>Sphingobacteriaceae</taxon>
        <taxon>Pararcticibacter</taxon>
    </lineage>
</organism>
<evidence type="ECO:0000313" key="14">
    <source>
        <dbReference type="EMBL" id="PWG79314.1"/>
    </source>
</evidence>
<dbReference type="SUPFAM" id="SSF51445">
    <property type="entry name" value="(Trans)glycosidases"/>
    <property type="match status" value="1"/>
</dbReference>
<keyword evidence="10" id="KW-0732">Signal</keyword>
<evidence type="ECO:0000259" key="11">
    <source>
        <dbReference type="Pfam" id="PF03648"/>
    </source>
</evidence>
<keyword evidence="3 7" id="KW-0378">Hydrolase</keyword>
<keyword evidence="4 9" id="KW-0119">Carbohydrate metabolism</keyword>
<dbReference type="EC" id="3.2.1.131" evidence="9"/>
<dbReference type="Pfam" id="PF03648">
    <property type="entry name" value="Glyco_hydro_67N"/>
    <property type="match status" value="1"/>
</dbReference>
<name>A0A2U2PDC5_9SPHI</name>
<comment type="caution">
    <text evidence="14">The sequence shown here is derived from an EMBL/GenBank/DDBJ whole genome shotgun (WGS) entry which is preliminary data.</text>
</comment>
<dbReference type="AlphaFoldDB" id="A0A2U2PDC5"/>
<dbReference type="GO" id="GO:0046559">
    <property type="term" value="F:alpha-glucuronidase activity"/>
    <property type="evidence" value="ECO:0007669"/>
    <property type="project" value="InterPro"/>
</dbReference>
<evidence type="ECO:0000256" key="2">
    <source>
        <dbReference type="ARBA" id="ARBA00022651"/>
    </source>
</evidence>
<feature type="active site" description="Proton acceptor" evidence="8">
    <location>
        <position position="388"/>
    </location>
</feature>
<evidence type="ECO:0000256" key="8">
    <source>
        <dbReference type="PIRSR" id="PIRSR029900-1"/>
    </source>
</evidence>
<dbReference type="InterPro" id="IPR011100">
    <property type="entry name" value="Glyco_hydro_67_cat"/>
</dbReference>
<dbReference type="RefSeq" id="WP_109417098.1">
    <property type="nucleotide sequence ID" value="NZ_QEAS01000015.1"/>
</dbReference>
<evidence type="ECO:0000256" key="9">
    <source>
        <dbReference type="RuleBase" id="RU361198"/>
    </source>
</evidence>
<dbReference type="PANTHER" id="PTHR39207:SF1">
    <property type="entry name" value="ALPHA-GLUCURONIDASE A"/>
    <property type="match status" value="1"/>
</dbReference>
<accession>A0A2U2PDC5</accession>
<keyword evidence="6 9" id="KW-0624">Polysaccharide degradation</keyword>
<dbReference type="Proteomes" id="UP000245647">
    <property type="component" value="Unassembled WGS sequence"/>
</dbReference>
<comment type="subunit">
    <text evidence="9">Homodimer.</text>
</comment>
<keyword evidence="2 7" id="KW-0858">Xylan degradation</keyword>
<evidence type="ECO:0000313" key="15">
    <source>
        <dbReference type="Proteomes" id="UP000245647"/>
    </source>
</evidence>
<keyword evidence="5 7" id="KW-0326">Glycosidase</keyword>
<evidence type="ECO:0000259" key="13">
    <source>
        <dbReference type="Pfam" id="PF07488"/>
    </source>
</evidence>
<dbReference type="Gene3D" id="3.90.1330.10">
    <property type="entry name" value="Alpha-glucuronidase, C-terminal domain"/>
    <property type="match status" value="1"/>
</dbReference>
<comment type="catalytic activity">
    <reaction evidence="9">
        <text>Hydrolysis of (1-&gt;2)-alpha-D-(4-O-methyl)glucuronosyl links in the main chain of hardwood xylans.</text>
        <dbReference type="EC" id="3.2.1.131"/>
    </reaction>
</comment>
<dbReference type="Gene3D" id="3.30.379.10">
    <property type="entry name" value="Chitobiase/beta-hexosaminidase domain 2-like"/>
    <property type="match status" value="1"/>
</dbReference>
<feature type="domain" description="Glycosyl hydrolase family 67 catalytic" evidence="13">
    <location>
        <begin position="159"/>
        <end position="476"/>
    </location>
</feature>
<protein>
    <recommendedName>
        <fullName evidence="9">Xylan alpha-1,2-glucuronidase</fullName>
        <ecNumber evidence="9">3.2.1.131</ecNumber>
    </recommendedName>
</protein>
<dbReference type="Gene3D" id="3.20.20.80">
    <property type="entry name" value="Glycosidases"/>
    <property type="match status" value="1"/>
</dbReference>